<evidence type="ECO:0000256" key="1">
    <source>
        <dbReference type="SAM" id="MobiDB-lite"/>
    </source>
</evidence>
<accession>A0A5B2WZJ7</accession>
<evidence type="ECO:0000313" key="3">
    <source>
        <dbReference type="Proteomes" id="UP000323454"/>
    </source>
</evidence>
<organism evidence="2 3">
    <name type="scientific">Solihabitans fulvus</name>
    <dbReference type="NCBI Taxonomy" id="1892852"/>
    <lineage>
        <taxon>Bacteria</taxon>
        <taxon>Bacillati</taxon>
        <taxon>Actinomycetota</taxon>
        <taxon>Actinomycetes</taxon>
        <taxon>Pseudonocardiales</taxon>
        <taxon>Pseudonocardiaceae</taxon>
        <taxon>Solihabitans</taxon>
    </lineage>
</organism>
<dbReference type="PANTHER" id="PTHR36451">
    <property type="entry name" value="PAPS-DEPENDENT SULFOTRANSFERASE STF3"/>
    <property type="match status" value="1"/>
</dbReference>
<sequence>MDGAEPRRVAAPGVRLPRRTGRGRQDVPGQPRRSAGRPPAPRRRDDHARGGVVTRTALRPDPAFDVGADRFVAALHAEARLREADAPSVFASVDRSRQVIADVVGAAEPGRPVDAPVVIIGLLRTGTTLLHNLLALHESLHGPALWELADPLAAAGDPRHYAEVRDQAQRYVDEYNEKSPDLRSIHYLQADRPDECHRLLINTFHSMVLEMRYRVPSYGEWLHQQDLTVPYQWHRHQLELLMSRRSTPDGTALTPVLKCPFHTWFLPELVSAYPNARFVHLHRDPAKAITSTASLCRAVRSARTDELDLPEIGAFWRDRIVPLTEQLAHGRDELVSGRPVLDLRYEELVADTEGSLRAVLDFLGLPMTDRFLGRARAYLAANGQRSQGTHRYATAEFGLDPTALRAATSDYCKRFDV</sequence>
<evidence type="ECO:0000313" key="2">
    <source>
        <dbReference type="EMBL" id="KAA2255377.1"/>
    </source>
</evidence>
<feature type="region of interest" description="Disordered" evidence="1">
    <location>
        <begin position="1"/>
        <end position="51"/>
    </location>
</feature>
<dbReference type="PANTHER" id="PTHR36451:SF1">
    <property type="entry name" value="OMEGA-HYDROXY-BETA-DIHYDROMENAQUINONE-9 SULFOTRANSFERASE STF3"/>
    <property type="match status" value="1"/>
</dbReference>
<keyword evidence="2" id="KW-0808">Transferase</keyword>
<dbReference type="Gene3D" id="3.40.50.300">
    <property type="entry name" value="P-loop containing nucleotide triphosphate hydrolases"/>
    <property type="match status" value="1"/>
</dbReference>
<feature type="compositionally biased region" description="Low complexity" evidence="1">
    <location>
        <begin position="28"/>
        <end position="37"/>
    </location>
</feature>
<reference evidence="2 3" key="2">
    <citation type="submission" date="2019-09" db="EMBL/GenBank/DDBJ databases">
        <authorList>
            <person name="Jin C."/>
        </authorList>
    </citation>
    <scope>NUCLEOTIDE SEQUENCE [LARGE SCALE GENOMIC DNA]</scope>
    <source>
        <strain evidence="2 3">AN110305</strain>
    </source>
</reference>
<dbReference type="Proteomes" id="UP000323454">
    <property type="component" value="Unassembled WGS sequence"/>
</dbReference>
<dbReference type="InterPro" id="IPR052736">
    <property type="entry name" value="Stf3_sulfotransferase"/>
</dbReference>
<reference evidence="2 3" key="1">
    <citation type="submission" date="2019-09" db="EMBL/GenBank/DDBJ databases">
        <title>Goodfellowia gen. nov., a new genus of the Pseudonocardineae related to Actinoalloteichus, containing Goodfellowia coeruleoviolacea gen. nov., comb. nov. gen. nov., comb. nov.</title>
        <authorList>
            <person name="Labeda D."/>
        </authorList>
    </citation>
    <scope>NUCLEOTIDE SEQUENCE [LARGE SCALE GENOMIC DNA]</scope>
    <source>
        <strain evidence="2 3">AN110305</strain>
    </source>
</reference>
<dbReference type="AlphaFoldDB" id="A0A5B2WZJ7"/>
<keyword evidence="3" id="KW-1185">Reference proteome</keyword>
<comment type="caution">
    <text evidence="2">The sequence shown here is derived from an EMBL/GenBank/DDBJ whole genome shotgun (WGS) entry which is preliminary data.</text>
</comment>
<dbReference type="EMBL" id="VUOB01000057">
    <property type="protein sequence ID" value="KAA2255377.1"/>
    <property type="molecule type" value="Genomic_DNA"/>
</dbReference>
<gene>
    <name evidence="2" type="ORF">F0L68_28665</name>
</gene>
<proteinExistence type="predicted"/>
<dbReference type="GO" id="GO:0016740">
    <property type="term" value="F:transferase activity"/>
    <property type="evidence" value="ECO:0007669"/>
    <property type="project" value="UniProtKB-KW"/>
</dbReference>
<dbReference type="OrthoDB" id="9777890at2"/>
<dbReference type="Pfam" id="PF13469">
    <property type="entry name" value="Sulfotransfer_3"/>
    <property type="match status" value="1"/>
</dbReference>
<dbReference type="SUPFAM" id="SSF52540">
    <property type="entry name" value="P-loop containing nucleoside triphosphate hydrolases"/>
    <property type="match status" value="1"/>
</dbReference>
<name>A0A5B2WZJ7_9PSEU</name>
<protein>
    <submittedName>
        <fullName evidence="2">Sulfotransferase</fullName>
    </submittedName>
</protein>
<dbReference type="InterPro" id="IPR027417">
    <property type="entry name" value="P-loop_NTPase"/>
</dbReference>